<keyword evidence="2" id="KW-1185">Reference proteome</keyword>
<gene>
    <name evidence="1" type="ORF">HAX54_041613</name>
</gene>
<dbReference type="EMBL" id="JACEIK010000601">
    <property type="protein sequence ID" value="MCD7459681.1"/>
    <property type="molecule type" value="Genomic_DNA"/>
</dbReference>
<sequence>MLDGVVEVEELSGELSCVVNAIGPPSHTDGESFRDNKSRYGTLYVEGKNNNS</sequence>
<organism evidence="1 2">
    <name type="scientific">Datura stramonium</name>
    <name type="common">Jimsonweed</name>
    <name type="synonym">Common thornapple</name>
    <dbReference type="NCBI Taxonomy" id="4076"/>
    <lineage>
        <taxon>Eukaryota</taxon>
        <taxon>Viridiplantae</taxon>
        <taxon>Streptophyta</taxon>
        <taxon>Embryophyta</taxon>
        <taxon>Tracheophyta</taxon>
        <taxon>Spermatophyta</taxon>
        <taxon>Magnoliopsida</taxon>
        <taxon>eudicotyledons</taxon>
        <taxon>Gunneridae</taxon>
        <taxon>Pentapetalae</taxon>
        <taxon>asterids</taxon>
        <taxon>lamiids</taxon>
        <taxon>Solanales</taxon>
        <taxon>Solanaceae</taxon>
        <taxon>Solanoideae</taxon>
        <taxon>Datureae</taxon>
        <taxon>Datura</taxon>
    </lineage>
</organism>
<dbReference type="Proteomes" id="UP000823775">
    <property type="component" value="Unassembled WGS sequence"/>
</dbReference>
<accession>A0ABS8SLE6</accession>
<evidence type="ECO:0000313" key="2">
    <source>
        <dbReference type="Proteomes" id="UP000823775"/>
    </source>
</evidence>
<protein>
    <submittedName>
        <fullName evidence="1">Uncharacterized protein</fullName>
    </submittedName>
</protein>
<name>A0ABS8SLE6_DATST</name>
<proteinExistence type="predicted"/>
<comment type="caution">
    <text evidence="1">The sequence shown here is derived from an EMBL/GenBank/DDBJ whole genome shotgun (WGS) entry which is preliminary data.</text>
</comment>
<reference evidence="1 2" key="1">
    <citation type="journal article" date="2021" name="BMC Genomics">
        <title>Datura genome reveals duplications of psychoactive alkaloid biosynthetic genes and high mutation rate following tissue culture.</title>
        <authorList>
            <person name="Rajewski A."/>
            <person name="Carter-House D."/>
            <person name="Stajich J."/>
            <person name="Litt A."/>
        </authorList>
    </citation>
    <scope>NUCLEOTIDE SEQUENCE [LARGE SCALE GENOMIC DNA]</scope>
    <source>
        <strain evidence="1">AR-01</strain>
    </source>
</reference>
<evidence type="ECO:0000313" key="1">
    <source>
        <dbReference type="EMBL" id="MCD7459681.1"/>
    </source>
</evidence>